<proteinExistence type="predicted"/>
<dbReference type="Proteomes" id="UP001638806">
    <property type="component" value="Unassembled WGS sequence"/>
</dbReference>
<evidence type="ECO:0000313" key="1">
    <source>
        <dbReference type="EMBL" id="KAL3960089.1"/>
    </source>
</evidence>
<accession>A0ACC4DX08</accession>
<sequence>MHLLSFSPMHGWPLHSLPTTLDHSLTRRIVVPILLPLRSGISLRPLDRRLCHEPGKRACGARDPNEPCLLRNTRTPFSRRSPPTAPDSAHRVRTNPLPSGAARVGDPVRLHLCSRRPSRPRLVSRFFASLRVRLPAPSVVSFTRAAASRSAAAHSADLA</sequence>
<gene>
    <name evidence="1" type="ORF">ACCO45_005206</name>
</gene>
<dbReference type="EMBL" id="JBGNUJ010000004">
    <property type="protein sequence ID" value="KAL3960089.1"/>
    <property type="molecule type" value="Genomic_DNA"/>
</dbReference>
<reference evidence="1" key="1">
    <citation type="submission" date="2024-12" db="EMBL/GenBank/DDBJ databases">
        <title>Comparative genomics and development of molecular markers within Purpureocillium lilacinum and among Purpureocillium species.</title>
        <authorList>
            <person name="Yeh Z.-Y."/>
            <person name="Ni N.-T."/>
            <person name="Lo P.-H."/>
            <person name="Mushyakhwo K."/>
            <person name="Lin C.-F."/>
            <person name="Nai Y.-S."/>
        </authorList>
    </citation>
    <scope>NUCLEOTIDE SEQUENCE</scope>
    <source>
        <strain evidence="1">NCHU-NPUST-175</strain>
    </source>
</reference>
<evidence type="ECO:0000313" key="2">
    <source>
        <dbReference type="Proteomes" id="UP001638806"/>
    </source>
</evidence>
<keyword evidence="2" id="KW-1185">Reference proteome</keyword>
<protein>
    <submittedName>
        <fullName evidence="1">Uncharacterized protein</fullName>
    </submittedName>
</protein>
<name>A0ACC4DX08_PURLI</name>
<organism evidence="1 2">
    <name type="scientific">Purpureocillium lilacinum</name>
    <name type="common">Paecilomyces lilacinus</name>
    <dbReference type="NCBI Taxonomy" id="33203"/>
    <lineage>
        <taxon>Eukaryota</taxon>
        <taxon>Fungi</taxon>
        <taxon>Dikarya</taxon>
        <taxon>Ascomycota</taxon>
        <taxon>Pezizomycotina</taxon>
        <taxon>Sordariomycetes</taxon>
        <taxon>Hypocreomycetidae</taxon>
        <taxon>Hypocreales</taxon>
        <taxon>Ophiocordycipitaceae</taxon>
        <taxon>Purpureocillium</taxon>
    </lineage>
</organism>
<comment type="caution">
    <text evidence="1">The sequence shown here is derived from an EMBL/GenBank/DDBJ whole genome shotgun (WGS) entry which is preliminary data.</text>
</comment>